<dbReference type="SUPFAM" id="SSF52172">
    <property type="entry name" value="CheY-like"/>
    <property type="match status" value="1"/>
</dbReference>
<dbReference type="SUPFAM" id="SSF46894">
    <property type="entry name" value="C-terminal effector domain of the bipartite response regulators"/>
    <property type="match status" value="1"/>
</dbReference>
<evidence type="ECO:0000256" key="1">
    <source>
        <dbReference type="ARBA" id="ARBA00023125"/>
    </source>
</evidence>
<dbReference type="Proteomes" id="UP000029223">
    <property type="component" value="Unassembled WGS sequence"/>
</dbReference>
<feature type="domain" description="OmpR/PhoB-type" evidence="5">
    <location>
        <begin position="126"/>
        <end position="228"/>
    </location>
</feature>
<keyword evidence="2" id="KW-0597">Phosphoprotein</keyword>
<reference evidence="7" key="2">
    <citation type="submission" date="2014-09" db="EMBL/GenBank/DDBJ databases">
        <authorList>
            <consortium name="NBRP consortium"/>
            <person name="Sawabe T."/>
            <person name="Meirelles P."/>
            <person name="Nakanishi M."/>
            <person name="Sayaka M."/>
            <person name="Hattori M."/>
            <person name="Ohkuma M."/>
        </authorList>
    </citation>
    <scope>NUCLEOTIDE SEQUENCE [LARGE SCALE GENOMIC DNA]</scope>
    <source>
        <strain evidence="7">JCM 19239</strain>
    </source>
</reference>
<feature type="modified residue" description="4-aspartylphosphate" evidence="2">
    <location>
        <position position="50"/>
    </location>
</feature>
<reference evidence="7" key="1">
    <citation type="submission" date="2014-09" db="EMBL/GenBank/DDBJ databases">
        <title>Vibrio variabilis JCM 19239. (C206) whole genome shotgun sequence.</title>
        <authorList>
            <person name="Sawabe T."/>
            <person name="Meirelles P."/>
            <person name="Nakanishi M."/>
            <person name="Sayaka M."/>
            <person name="Hattori M."/>
            <person name="Ohkuma M."/>
        </authorList>
    </citation>
    <scope>NUCLEOTIDE SEQUENCE [LARGE SCALE GENOMIC DNA]</scope>
    <source>
        <strain evidence="7">JCM 19239</strain>
    </source>
</reference>
<dbReference type="InterPro" id="IPR036388">
    <property type="entry name" value="WH-like_DNA-bd_sf"/>
</dbReference>
<organism evidence="6 7">
    <name type="scientific">Vibrio variabilis</name>
    <dbReference type="NCBI Taxonomy" id="990271"/>
    <lineage>
        <taxon>Bacteria</taxon>
        <taxon>Pseudomonadati</taxon>
        <taxon>Pseudomonadota</taxon>
        <taxon>Gammaproteobacteria</taxon>
        <taxon>Vibrionales</taxon>
        <taxon>Vibrionaceae</taxon>
        <taxon>Vibrio</taxon>
    </lineage>
</organism>
<dbReference type="PROSITE" id="PS51755">
    <property type="entry name" value="OMPR_PHOB"/>
    <property type="match status" value="1"/>
</dbReference>
<feature type="domain" description="Response regulatory" evidence="4">
    <location>
        <begin position="1"/>
        <end position="114"/>
    </location>
</feature>
<dbReference type="InterPro" id="IPR001789">
    <property type="entry name" value="Sig_transdc_resp-reg_receiver"/>
</dbReference>
<evidence type="ECO:0000259" key="4">
    <source>
        <dbReference type="PROSITE" id="PS50110"/>
    </source>
</evidence>
<dbReference type="PANTHER" id="PTHR48111:SF59">
    <property type="entry name" value="TRANSCRIPTIONAL REGULATORY PROTEIN BAER"/>
    <property type="match status" value="1"/>
</dbReference>
<dbReference type="InterPro" id="IPR039420">
    <property type="entry name" value="WalR-like"/>
</dbReference>
<dbReference type="Pfam" id="PF00072">
    <property type="entry name" value="Response_reg"/>
    <property type="match status" value="1"/>
</dbReference>
<name>A0ABQ0JRT3_9VIBR</name>
<dbReference type="InterPro" id="IPR016032">
    <property type="entry name" value="Sig_transdc_resp-reg_C-effctor"/>
</dbReference>
<proteinExistence type="predicted"/>
<dbReference type="CDD" id="cd00383">
    <property type="entry name" value="trans_reg_C"/>
    <property type="match status" value="1"/>
</dbReference>
<dbReference type="Gene3D" id="3.40.50.2300">
    <property type="match status" value="1"/>
</dbReference>
<evidence type="ECO:0000259" key="5">
    <source>
        <dbReference type="PROSITE" id="PS51755"/>
    </source>
</evidence>
<evidence type="ECO:0000313" key="6">
    <source>
        <dbReference type="EMBL" id="GAL31447.1"/>
    </source>
</evidence>
<keyword evidence="7" id="KW-1185">Reference proteome</keyword>
<protein>
    <submittedName>
        <fullName evidence="6">Response regulator BaeR</fullName>
    </submittedName>
</protein>
<dbReference type="Pfam" id="PF00486">
    <property type="entry name" value="Trans_reg_C"/>
    <property type="match status" value="1"/>
</dbReference>
<dbReference type="InterPro" id="IPR011006">
    <property type="entry name" value="CheY-like_superfamily"/>
</dbReference>
<dbReference type="EMBL" id="BBMS01000168">
    <property type="protein sequence ID" value="GAL31447.1"/>
    <property type="molecule type" value="Genomic_DNA"/>
</dbReference>
<evidence type="ECO:0000313" key="7">
    <source>
        <dbReference type="Proteomes" id="UP000029223"/>
    </source>
</evidence>
<evidence type="ECO:0000256" key="2">
    <source>
        <dbReference type="PROSITE-ProRule" id="PRU00169"/>
    </source>
</evidence>
<dbReference type="Gene3D" id="1.10.10.10">
    <property type="entry name" value="Winged helix-like DNA-binding domain superfamily/Winged helix DNA-binding domain"/>
    <property type="match status" value="1"/>
</dbReference>
<keyword evidence="1 3" id="KW-0238">DNA-binding</keyword>
<comment type="caution">
    <text evidence="6">The sequence shown here is derived from an EMBL/GenBank/DDBJ whole genome shotgun (WGS) entry which is preliminary data.</text>
</comment>
<dbReference type="PANTHER" id="PTHR48111">
    <property type="entry name" value="REGULATOR OF RPOS"/>
    <property type="match status" value="1"/>
</dbReference>
<dbReference type="Gene3D" id="6.10.250.690">
    <property type="match status" value="1"/>
</dbReference>
<evidence type="ECO:0000256" key="3">
    <source>
        <dbReference type="PROSITE-ProRule" id="PRU01091"/>
    </source>
</evidence>
<dbReference type="SMART" id="SM00862">
    <property type="entry name" value="Trans_reg_C"/>
    <property type="match status" value="1"/>
</dbReference>
<sequence length="232" mass="26582">MILIVEDEPSLANIVSEYLQHNGFESHIIDDGDKVIEWVKEHTPSLILLDLMLPNRDGLDIYRELRTFSDVPVMMATAKVDEIDRLLGLELGADDYICKPYSPRELVARVKNVIRRSQSTKTASLSEAEQVSPQATLIIDDAQMKVTIDSEVLSLTPAEFKLLRHFNSHHGVVYNRDQLIDRIYSDGRVVTDRTIDSHIKNLRKKILAINPSYDWIKSIYGVGYRFELTERD</sequence>
<dbReference type="InterPro" id="IPR001867">
    <property type="entry name" value="OmpR/PhoB-type_DNA-bd"/>
</dbReference>
<feature type="DNA-binding region" description="OmpR/PhoB-type" evidence="3">
    <location>
        <begin position="126"/>
        <end position="228"/>
    </location>
</feature>
<gene>
    <name evidence="6" type="ORF">JCM19239_2173</name>
</gene>
<dbReference type="SMART" id="SM00448">
    <property type="entry name" value="REC"/>
    <property type="match status" value="1"/>
</dbReference>
<dbReference type="PROSITE" id="PS50110">
    <property type="entry name" value="RESPONSE_REGULATORY"/>
    <property type="match status" value="1"/>
</dbReference>
<accession>A0ABQ0JRT3</accession>